<accession>A0ACB9F180</accession>
<reference evidence="2" key="1">
    <citation type="journal article" date="2022" name="Mol. Ecol. Resour.">
        <title>The genomes of chicory, endive, great burdock and yacon provide insights into Asteraceae palaeo-polyploidization history and plant inulin production.</title>
        <authorList>
            <person name="Fan W."/>
            <person name="Wang S."/>
            <person name="Wang H."/>
            <person name="Wang A."/>
            <person name="Jiang F."/>
            <person name="Liu H."/>
            <person name="Zhao H."/>
            <person name="Xu D."/>
            <person name="Zhang Y."/>
        </authorList>
    </citation>
    <scope>NUCLEOTIDE SEQUENCE [LARGE SCALE GENOMIC DNA]</scope>
    <source>
        <strain evidence="2">cv. Punajuju</strain>
    </source>
</reference>
<evidence type="ECO:0000313" key="1">
    <source>
        <dbReference type="EMBL" id="KAI3764842.1"/>
    </source>
</evidence>
<protein>
    <submittedName>
        <fullName evidence="1">Uncharacterized protein</fullName>
    </submittedName>
</protein>
<reference evidence="1 2" key="2">
    <citation type="journal article" date="2022" name="Mol. Ecol. Resour.">
        <title>The genomes of chicory, endive, great burdock and yacon provide insights into Asteraceae paleo-polyploidization history and plant inulin production.</title>
        <authorList>
            <person name="Fan W."/>
            <person name="Wang S."/>
            <person name="Wang H."/>
            <person name="Wang A."/>
            <person name="Jiang F."/>
            <person name="Liu H."/>
            <person name="Zhao H."/>
            <person name="Xu D."/>
            <person name="Zhang Y."/>
        </authorList>
    </citation>
    <scope>NUCLEOTIDE SEQUENCE [LARGE SCALE GENOMIC DNA]</scope>
    <source>
        <strain evidence="2">cv. Punajuju</strain>
        <tissue evidence="1">Leaves</tissue>
    </source>
</reference>
<sequence>MGARKVVVFGLARIGCIPAEIGRFGTNGKLCNDHINAVVKLFDDKVKDLVHKLNGIYSDARFTYVNIGGISRPLGDIPLPTAPCCQVTEDWHCIPNTSPCPNRATSLFFDGYHPTEASNIVTATRAYTRLLPDDAFPWDISHLSRL</sequence>
<gene>
    <name evidence="1" type="ORF">L2E82_14859</name>
</gene>
<evidence type="ECO:0000313" key="2">
    <source>
        <dbReference type="Proteomes" id="UP001055811"/>
    </source>
</evidence>
<dbReference type="Proteomes" id="UP001055811">
    <property type="component" value="Linkage Group LG03"/>
</dbReference>
<organism evidence="1 2">
    <name type="scientific">Cichorium intybus</name>
    <name type="common">Chicory</name>
    <dbReference type="NCBI Taxonomy" id="13427"/>
    <lineage>
        <taxon>Eukaryota</taxon>
        <taxon>Viridiplantae</taxon>
        <taxon>Streptophyta</taxon>
        <taxon>Embryophyta</taxon>
        <taxon>Tracheophyta</taxon>
        <taxon>Spermatophyta</taxon>
        <taxon>Magnoliopsida</taxon>
        <taxon>eudicotyledons</taxon>
        <taxon>Gunneridae</taxon>
        <taxon>Pentapetalae</taxon>
        <taxon>asterids</taxon>
        <taxon>campanulids</taxon>
        <taxon>Asterales</taxon>
        <taxon>Asteraceae</taxon>
        <taxon>Cichorioideae</taxon>
        <taxon>Cichorieae</taxon>
        <taxon>Cichoriinae</taxon>
        <taxon>Cichorium</taxon>
    </lineage>
</organism>
<proteinExistence type="predicted"/>
<name>A0ACB9F180_CICIN</name>
<keyword evidence="2" id="KW-1185">Reference proteome</keyword>
<dbReference type="EMBL" id="CM042011">
    <property type="protein sequence ID" value="KAI3764842.1"/>
    <property type="molecule type" value="Genomic_DNA"/>
</dbReference>
<comment type="caution">
    <text evidence="1">The sequence shown here is derived from an EMBL/GenBank/DDBJ whole genome shotgun (WGS) entry which is preliminary data.</text>
</comment>